<keyword evidence="2 10" id="KW-0963">Cytoplasm</keyword>
<dbReference type="Gene3D" id="2.30.130.40">
    <property type="entry name" value="LON domain-like"/>
    <property type="match status" value="1"/>
</dbReference>
<dbReference type="Gene3D" id="3.40.50.300">
    <property type="entry name" value="P-loop containing nucleotide triphosphate hydrolases"/>
    <property type="match status" value="1"/>
</dbReference>
<gene>
    <name evidence="10 18" type="primary">lon</name>
    <name evidence="18" type="ORF">EQ836_03340</name>
</gene>
<feature type="binding site" evidence="10 13">
    <location>
        <begin position="383"/>
        <end position="390"/>
    </location>
    <ligand>
        <name>ATP</name>
        <dbReference type="ChEBI" id="CHEBI:30616"/>
    </ligand>
</feature>
<protein>
    <recommendedName>
        <fullName evidence="10 11">Lon protease</fullName>
        <ecNumber evidence="10 11">3.4.21.53</ecNumber>
    </recommendedName>
    <alternativeName>
        <fullName evidence="10">ATP-dependent protease La</fullName>
    </alternativeName>
</protein>
<evidence type="ECO:0000256" key="12">
    <source>
        <dbReference type="PIRSR" id="PIRSR001174-1"/>
    </source>
</evidence>
<evidence type="ECO:0000256" key="1">
    <source>
        <dbReference type="ARBA" id="ARBA00004496"/>
    </source>
</evidence>
<feature type="active site" evidence="10 12">
    <location>
        <position position="748"/>
    </location>
</feature>
<feature type="domain" description="Lon proteolytic" evidence="16">
    <location>
        <begin position="617"/>
        <end position="798"/>
    </location>
</feature>
<accession>A0ABD7S330</accession>
<comment type="function">
    <text evidence="10">ATP-dependent serine protease that mediates the selective degradation of mutant and abnormal proteins as well as certain short-lived regulatory proteins. Required for cellular homeostasis and for survival from DNA damage and developmental changes induced by stress. Degrades polypeptides processively to yield small peptide fragments that are 5 to 10 amino acids long. Binds to DNA in a double-stranded, site-specific manner.</text>
</comment>
<comment type="similarity">
    <text evidence="10 11 14 15">Belongs to the peptidase S16 family.</text>
</comment>
<dbReference type="SMART" id="SM00382">
    <property type="entry name" value="AAA"/>
    <property type="match status" value="1"/>
</dbReference>
<feature type="active site" evidence="10 12">
    <location>
        <position position="705"/>
    </location>
</feature>
<dbReference type="Gene3D" id="3.30.230.10">
    <property type="match status" value="1"/>
</dbReference>
<dbReference type="InterPro" id="IPR027417">
    <property type="entry name" value="P-loop_NTPase"/>
</dbReference>
<dbReference type="EMBL" id="SCFV01000001">
    <property type="protein sequence ID" value="TRO21586.1"/>
    <property type="molecule type" value="Genomic_DNA"/>
</dbReference>
<dbReference type="PROSITE" id="PS01046">
    <property type="entry name" value="LON_SER"/>
    <property type="match status" value="1"/>
</dbReference>
<dbReference type="InterPro" id="IPR003111">
    <property type="entry name" value="Lon_prtase_N"/>
</dbReference>
<dbReference type="InterPro" id="IPR027065">
    <property type="entry name" value="Lon_Prtase"/>
</dbReference>
<dbReference type="Gene3D" id="1.10.8.60">
    <property type="match status" value="1"/>
</dbReference>
<evidence type="ECO:0000256" key="7">
    <source>
        <dbReference type="ARBA" id="ARBA00022840"/>
    </source>
</evidence>
<keyword evidence="5 10" id="KW-0378">Hydrolase</keyword>
<evidence type="ECO:0000256" key="14">
    <source>
        <dbReference type="PROSITE-ProRule" id="PRU01122"/>
    </source>
</evidence>
<sequence>MNDQDNTPETVEVHVQADSTGLVLPAQQLPDKLYIIPIHNRPFFPAQVLPVIVNQQPWGRTLTRVGNTEHKCMAVFFVDTPPDEHGEFDLDSLPEHGTLVRVHHVSEEGGKLQFVAQGLTRVRIRGWLSRRGPYLAEVEYPQAPNDPRDEVKAYGMALINAIKELLPLNPLYSEELKNYLNRFSPNDPSPLTDFAAALTTAPGRELQEVLDTVPMLKRMEKVLPLLRKEVEVGRLQKELSAEVNKQIGERQREFFLKEQLKLIQQELGISKDDKSADREEFLARLEGKTLPAPAQKRIDEELNKLSILEAGSPEYAVTRNYLDWATALPWGIHGEDKLDLGRARKVLDKHHAGMDDIKERITEFLAVGAFKGEIAGSIVLLVGPPGVGKTSIGKSIAESLGRPFYRFSVGGMRDEAEIKGHRRTYIGAMPGKLVQALKEAEVMNPVIMLDEIDKMGSSYQGDPASALLETLDPEQNVEFLDHYLDLRLDLSKVLFVCTANTLDSIPGPLLDRMEVIRLSGYITEEKLAIAKRHLWPKQLDKAGVPKARLSISDAALRAVIEGYAREAGVRQLEKQLGKLVRKSVVKLLEDPEAKIRIGAKDLEDALGMPVFRNERVLAGTGVITGLAWTSMGGATLPIEATRIHTLNRGFKLTGQLGEVMKESAEIAYSYVSSHLKQFGGDPTFFDQAFVHLHVPEGATPKDGPSAGITMASALLSLARNQAPKKGVAMTGELTLTGQVLPIGGVREKVIAARRQKIHELILPEANRGSYEELPDYLKEGLTVHFAKRYGDVAKVLFD</sequence>
<dbReference type="GO" id="GO:0043565">
    <property type="term" value="F:sequence-specific DNA binding"/>
    <property type="evidence" value="ECO:0007669"/>
    <property type="project" value="UniProtKB-UniRule"/>
</dbReference>
<evidence type="ECO:0000256" key="6">
    <source>
        <dbReference type="ARBA" id="ARBA00022825"/>
    </source>
</evidence>
<dbReference type="InterPro" id="IPR046336">
    <property type="entry name" value="Lon_prtase_N_sf"/>
</dbReference>
<dbReference type="InterPro" id="IPR003959">
    <property type="entry name" value="ATPase_AAA_core"/>
</dbReference>
<dbReference type="RefSeq" id="WP_143500270.1">
    <property type="nucleotide sequence ID" value="NZ_SCFV01000001.1"/>
</dbReference>
<evidence type="ECO:0000256" key="4">
    <source>
        <dbReference type="ARBA" id="ARBA00022741"/>
    </source>
</evidence>
<comment type="caution">
    <text evidence="18">The sequence shown here is derived from an EMBL/GenBank/DDBJ whole genome shotgun (WGS) entry which is preliminary data.</text>
</comment>
<dbReference type="FunFam" id="1.20.58.1480:FF:000008">
    <property type="entry name" value="Lon protease"/>
    <property type="match status" value="1"/>
</dbReference>
<dbReference type="InterPro" id="IPR004815">
    <property type="entry name" value="Lon_bac/euk-typ"/>
</dbReference>
<comment type="catalytic activity">
    <reaction evidence="9 10 11 14">
        <text>Hydrolysis of proteins in presence of ATP.</text>
        <dbReference type="EC" id="3.4.21.53"/>
    </reaction>
</comment>
<dbReference type="InterPro" id="IPR014721">
    <property type="entry name" value="Ribsml_uS5_D2-typ_fold_subgr"/>
</dbReference>
<dbReference type="FunFam" id="3.40.50.300:FF:000021">
    <property type="entry name" value="Lon protease homolog"/>
    <property type="match status" value="1"/>
</dbReference>
<keyword evidence="6 10" id="KW-0720">Serine protease</keyword>
<dbReference type="SUPFAM" id="SSF88697">
    <property type="entry name" value="PUA domain-like"/>
    <property type="match status" value="1"/>
</dbReference>
<dbReference type="GO" id="GO:0004176">
    <property type="term" value="F:ATP-dependent peptidase activity"/>
    <property type="evidence" value="ECO:0007669"/>
    <property type="project" value="UniProtKB-UniRule"/>
</dbReference>
<comment type="induction">
    <text evidence="10">By heat shock.</text>
</comment>
<dbReference type="Pfam" id="PF00004">
    <property type="entry name" value="AAA"/>
    <property type="match status" value="1"/>
</dbReference>
<evidence type="ECO:0000259" key="17">
    <source>
        <dbReference type="PROSITE" id="PS51787"/>
    </source>
</evidence>
<dbReference type="FunFam" id="1.20.5.5270:FF:000002">
    <property type="entry name" value="Lon protease homolog"/>
    <property type="match status" value="1"/>
</dbReference>
<organism evidence="18 19">
    <name type="scientific">Ectopseudomonas mendocina</name>
    <name type="common">Pseudomonas mendocina</name>
    <dbReference type="NCBI Taxonomy" id="300"/>
    <lineage>
        <taxon>Bacteria</taxon>
        <taxon>Pseudomonadati</taxon>
        <taxon>Pseudomonadota</taxon>
        <taxon>Gammaproteobacteria</taxon>
        <taxon>Pseudomonadales</taxon>
        <taxon>Pseudomonadaceae</taxon>
        <taxon>Ectopseudomonas</taxon>
    </lineage>
</organism>
<keyword evidence="3 10" id="KW-0645">Protease</keyword>
<evidence type="ECO:0000256" key="10">
    <source>
        <dbReference type="HAMAP-Rule" id="MF_01973"/>
    </source>
</evidence>
<dbReference type="Proteomes" id="UP000317327">
    <property type="component" value="Unassembled WGS sequence"/>
</dbReference>
<dbReference type="PANTHER" id="PTHR43718:SF2">
    <property type="entry name" value="LON PROTEASE HOMOLOG, MITOCHONDRIAL"/>
    <property type="match status" value="1"/>
</dbReference>
<dbReference type="SUPFAM" id="SSF52540">
    <property type="entry name" value="P-loop containing nucleoside triphosphate hydrolases"/>
    <property type="match status" value="1"/>
</dbReference>
<dbReference type="HAMAP" id="MF_01973">
    <property type="entry name" value="lon_bact"/>
    <property type="match status" value="1"/>
</dbReference>
<dbReference type="NCBIfam" id="TIGR00763">
    <property type="entry name" value="lon"/>
    <property type="match status" value="1"/>
</dbReference>
<evidence type="ECO:0000256" key="9">
    <source>
        <dbReference type="ARBA" id="ARBA00050665"/>
    </source>
</evidence>
<dbReference type="PANTHER" id="PTHR43718">
    <property type="entry name" value="LON PROTEASE"/>
    <property type="match status" value="1"/>
</dbReference>
<dbReference type="InterPro" id="IPR020568">
    <property type="entry name" value="Ribosomal_Su5_D2-typ_SF"/>
</dbReference>
<dbReference type="GO" id="GO:0005524">
    <property type="term" value="F:ATP binding"/>
    <property type="evidence" value="ECO:0007669"/>
    <property type="project" value="UniProtKB-UniRule"/>
</dbReference>
<proteinExistence type="evidence at transcript level"/>
<dbReference type="GO" id="GO:0006515">
    <property type="term" value="P:protein quality control for misfolded or incompletely synthesized proteins"/>
    <property type="evidence" value="ECO:0007669"/>
    <property type="project" value="UniProtKB-UniRule"/>
</dbReference>
<dbReference type="PRINTS" id="PR00830">
    <property type="entry name" value="ENDOLAPTASE"/>
</dbReference>
<evidence type="ECO:0000256" key="3">
    <source>
        <dbReference type="ARBA" id="ARBA00022670"/>
    </source>
</evidence>
<dbReference type="InterPro" id="IPR015947">
    <property type="entry name" value="PUA-like_sf"/>
</dbReference>
<keyword evidence="4 10" id="KW-0547">Nucleotide-binding</keyword>
<dbReference type="SUPFAM" id="SSF54211">
    <property type="entry name" value="Ribosomal protein S5 domain 2-like"/>
    <property type="match status" value="1"/>
</dbReference>
<dbReference type="Pfam" id="PF05362">
    <property type="entry name" value="Lon_C"/>
    <property type="match status" value="1"/>
</dbReference>
<dbReference type="SMART" id="SM00464">
    <property type="entry name" value="LON"/>
    <property type="match status" value="1"/>
</dbReference>
<dbReference type="Pfam" id="PF02190">
    <property type="entry name" value="LON_substr_bdg"/>
    <property type="match status" value="1"/>
</dbReference>
<feature type="domain" description="Lon N-terminal" evidence="17">
    <location>
        <begin position="33"/>
        <end position="230"/>
    </location>
</feature>
<dbReference type="FunFam" id="3.30.230.10:FF:000015">
    <property type="entry name" value="Lon protease homolog, mitochondrial"/>
    <property type="match status" value="1"/>
</dbReference>
<dbReference type="InterPro" id="IPR008268">
    <property type="entry name" value="Peptidase_S16_AS"/>
</dbReference>
<dbReference type="GO" id="GO:0005737">
    <property type="term" value="C:cytoplasm"/>
    <property type="evidence" value="ECO:0007669"/>
    <property type="project" value="UniProtKB-SubCell"/>
</dbReference>
<dbReference type="Gene3D" id="1.20.5.5270">
    <property type="match status" value="1"/>
</dbReference>
<comment type="subcellular location">
    <subcellularLocation>
        <location evidence="1 10 11">Cytoplasm</location>
    </subcellularLocation>
</comment>
<dbReference type="InterPro" id="IPR008269">
    <property type="entry name" value="Lon_proteolytic"/>
</dbReference>
<dbReference type="InterPro" id="IPR003593">
    <property type="entry name" value="AAA+_ATPase"/>
</dbReference>
<keyword evidence="8 10" id="KW-0346">Stress response</keyword>
<dbReference type="PROSITE" id="PS51787">
    <property type="entry name" value="LON_N"/>
    <property type="match status" value="1"/>
</dbReference>
<dbReference type="GO" id="GO:0016887">
    <property type="term" value="F:ATP hydrolysis activity"/>
    <property type="evidence" value="ECO:0007669"/>
    <property type="project" value="UniProtKB-UniRule"/>
</dbReference>
<dbReference type="GO" id="GO:0004252">
    <property type="term" value="F:serine-type endopeptidase activity"/>
    <property type="evidence" value="ECO:0007669"/>
    <property type="project" value="UniProtKB-UniRule"/>
</dbReference>
<comment type="subunit">
    <text evidence="10 11">Homohexamer. Organized in a ring with a central cavity.</text>
</comment>
<evidence type="ECO:0000256" key="5">
    <source>
        <dbReference type="ARBA" id="ARBA00022801"/>
    </source>
</evidence>
<evidence type="ECO:0000259" key="16">
    <source>
        <dbReference type="PROSITE" id="PS51786"/>
    </source>
</evidence>
<dbReference type="InterPro" id="IPR027543">
    <property type="entry name" value="Lon_bac"/>
</dbReference>
<dbReference type="Gene3D" id="1.20.58.1480">
    <property type="match status" value="1"/>
</dbReference>
<dbReference type="Pfam" id="PF22667">
    <property type="entry name" value="Lon_lid"/>
    <property type="match status" value="1"/>
</dbReference>
<evidence type="ECO:0000256" key="13">
    <source>
        <dbReference type="PIRSR" id="PIRSR001174-2"/>
    </source>
</evidence>
<dbReference type="InterPro" id="IPR054594">
    <property type="entry name" value="Lon_lid"/>
</dbReference>
<name>A0ABD7S330_ECTME</name>
<dbReference type="AlphaFoldDB" id="A0ABD7S330"/>
<dbReference type="CDD" id="cd19500">
    <property type="entry name" value="RecA-like_Lon"/>
    <property type="match status" value="1"/>
</dbReference>
<keyword evidence="7 10" id="KW-0067">ATP-binding</keyword>
<dbReference type="PIRSF" id="PIRSF001174">
    <property type="entry name" value="Lon_proteas"/>
    <property type="match status" value="1"/>
</dbReference>
<dbReference type="GO" id="GO:0034605">
    <property type="term" value="P:cellular response to heat"/>
    <property type="evidence" value="ECO:0007669"/>
    <property type="project" value="UniProtKB-UniRule"/>
</dbReference>
<evidence type="ECO:0000256" key="15">
    <source>
        <dbReference type="RuleBase" id="RU000591"/>
    </source>
</evidence>
<evidence type="ECO:0000256" key="8">
    <source>
        <dbReference type="ARBA" id="ARBA00023016"/>
    </source>
</evidence>
<reference evidence="18 19" key="1">
    <citation type="submission" date="2019-01" db="EMBL/GenBank/DDBJ databases">
        <title>Whole genome shotgun sequencing of Pseudomonas spp. isolated by its ability to degrade furfural.</title>
        <authorList>
            <person name="Donoso R."/>
            <person name="Farkas C."/>
            <person name="Villegas P."/>
            <person name="Gonzales-Toro F."/>
            <person name="Guajardo-Parra M."/>
            <person name="Araya-Nail M."/>
            <person name="Morgante V."/>
            <person name="Perez-Pantoja D."/>
        </authorList>
    </citation>
    <scope>NUCLEOTIDE SEQUENCE [LARGE SCALE GENOMIC DNA]</scope>
    <source>
        <strain evidence="18 19">VN231</strain>
    </source>
</reference>
<evidence type="ECO:0000313" key="18">
    <source>
        <dbReference type="EMBL" id="TRO21586.1"/>
    </source>
</evidence>
<dbReference type="EC" id="3.4.21.53" evidence="10 11"/>
<evidence type="ECO:0000313" key="19">
    <source>
        <dbReference type="Proteomes" id="UP000317327"/>
    </source>
</evidence>
<dbReference type="PROSITE" id="PS51786">
    <property type="entry name" value="LON_PROTEOLYTIC"/>
    <property type="match status" value="1"/>
</dbReference>
<evidence type="ECO:0000256" key="2">
    <source>
        <dbReference type="ARBA" id="ARBA00022490"/>
    </source>
</evidence>
<evidence type="ECO:0000256" key="11">
    <source>
        <dbReference type="PIRNR" id="PIRNR001174"/>
    </source>
</evidence>